<dbReference type="InterPro" id="IPR050100">
    <property type="entry name" value="TRAFAC_GTPase_members"/>
</dbReference>
<dbReference type="PRINTS" id="PR00315">
    <property type="entry name" value="ELONGATNFCT"/>
</dbReference>
<keyword evidence="5" id="KW-0597">Phosphoprotein</keyword>
<dbReference type="GO" id="GO:0042802">
    <property type="term" value="F:identical protein binding"/>
    <property type="evidence" value="ECO:0007669"/>
    <property type="project" value="EnsemblFungi"/>
</dbReference>
<evidence type="ECO:0000256" key="6">
    <source>
        <dbReference type="ARBA" id="ARBA00022737"/>
    </source>
</evidence>
<evidence type="ECO:0000256" key="4">
    <source>
        <dbReference type="ARBA" id="ARBA00022490"/>
    </source>
</evidence>
<dbReference type="AlphaFoldDB" id="A0A1Y1UU07"/>
<dbReference type="FunFam" id="2.40.30.10:FF:000017">
    <property type="entry name" value="Eukaryotic peptide chain release factor GTP-binding subunit"/>
    <property type="match status" value="1"/>
</dbReference>
<keyword evidence="6" id="KW-0677">Repeat</keyword>
<dbReference type="EMBL" id="MCFH01000086">
    <property type="protein sequence ID" value="ORX41504.1"/>
    <property type="molecule type" value="Genomic_DNA"/>
</dbReference>
<dbReference type="FunFam" id="3.40.50.300:FF:000503">
    <property type="entry name" value="Peptide chain release factor subunit 3"/>
    <property type="match status" value="1"/>
</dbReference>
<evidence type="ECO:0000256" key="1">
    <source>
        <dbReference type="ARBA" id="ARBA00004496"/>
    </source>
</evidence>
<evidence type="ECO:0000256" key="3">
    <source>
        <dbReference type="ARBA" id="ARBA00015765"/>
    </source>
</evidence>
<dbReference type="FunFam" id="2.40.30.10:FF:000020">
    <property type="entry name" value="Translation elongation factor EF-1"/>
    <property type="match status" value="1"/>
</dbReference>
<dbReference type="CDD" id="cd03704">
    <property type="entry name" value="eRF3_C_III"/>
    <property type="match status" value="1"/>
</dbReference>
<dbReference type="GO" id="GO:0000288">
    <property type="term" value="P:nuclear-transcribed mRNA catabolic process, deadenylation-dependent decay"/>
    <property type="evidence" value="ECO:0007669"/>
    <property type="project" value="EnsemblFungi"/>
</dbReference>
<name>A0A1Y1UU07_9FUNG</name>
<keyword evidence="8" id="KW-0648">Protein biosynthesis</keyword>
<keyword evidence="17" id="KW-1185">Reference proteome</keyword>
<dbReference type="GO" id="GO:0010494">
    <property type="term" value="C:cytoplasmic stress granule"/>
    <property type="evidence" value="ECO:0007669"/>
    <property type="project" value="EnsemblFungi"/>
</dbReference>
<dbReference type="GO" id="GO:0002184">
    <property type="term" value="P:cytoplasmic translational termination"/>
    <property type="evidence" value="ECO:0007669"/>
    <property type="project" value="EnsemblFungi"/>
</dbReference>
<dbReference type="OrthoDB" id="342024at2759"/>
<proteinExistence type="inferred from homology"/>
<keyword evidence="7" id="KW-0547">Nucleotide-binding</keyword>
<dbReference type="STRING" id="1754191.A0A1Y1UU07"/>
<feature type="compositionally biased region" description="Polar residues" evidence="14">
    <location>
        <begin position="77"/>
        <end position="88"/>
    </location>
</feature>
<dbReference type="InterPro" id="IPR054696">
    <property type="entry name" value="GTP-eEF1A_C"/>
</dbReference>
<evidence type="ECO:0000313" key="16">
    <source>
        <dbReference type="EMBL" id="ORX41504.1"/>
    </source>
</evidence>
<feature type="region of interest" description="Disordered" evidence="14">
    <location>
        <begin position="27"/>
        <end position="95"/>
    </location>
</feature>
<dbReference type="GO" id="GO:0005829">
    <property type="term" value="C:cytosol"/>
    <property type="evidence" value="ECO:0007669"/>
    <property type="project" value="GOC"/>
</dbReference>
<dbReference type="Pfam" id="PF22594">
    <property type="entry name" value="GTP-eEF1A_C"/>
    <property type="match status" value="1"/>
</dbReference>
<dbReference type="Pfam" id="PF03144">
    <property type="entry name" value="GTP_EFTU_D2"/>
    <property type="match status" value="1"/>
</dbReference>
<evidence type="ECO:0000256" key="10">
    <source>
        <dbReference type="ARBA" id="ARBA00029585"/>
    </source>
</evidence>
<keyword evidence="4" id="KW-0963">Cytoplasm</keyword>
<dbReference type="PROSITE" id="PS51722">
    <property type="entry name" value="G_TR_2"/>
    <property type="match status" value="1"/>
</dbReference>
<evidence type="ECO:0000256" key="14">
    <source>
        <dbReference type="SAM" id="MobiDB-lite"/>
    </source>
</evidence>
<organism evidence="16 17">
    <name type="scientific">Piromyces finnis</name>
    <dbReference type="NCBI Taxonomy" id="1754191"/>
    <lineage>
        <taxon>Eukaryota</taxon>
        <taxon>Fungi</taxon>
        <taxon>Fungi incertae sedis</taxon>
        <taxon>Chytridiomycota</taxon>
        <taxon>Chytridiomycota incertae sedis</taxon>
        <taxon>Neocallimastigomycetes</taxon>
        <taxon>Neocallimastigales</taxon>
        <taxon>Neocallimastigaceae</taxon>
        <taxon>Piromyces</taxon>
    </lineage>
</organism>
<dbReference type="InterPro" id="IPR009000">
    <property type="entry name" value="Transl_B-barrel_sf"/>
</dbReference>
<evidence type="ECO:0000256" key="2">
    <source>
        <dbReference type="ARBA" id="ARBA00007249"/>
    </source>
</evidence>
<dbReference type="GO" id="GO:0003747">
    <property type="term" value="F:translation release factor activity"/>
    <property type="evidence" value="ECO:0007669"/>
    <property type="project" value="EnsemblFungi"/>
</dbReference>
<dbReference type="SUPFAM" id="SSF50465">
    <property type="entry name" value="EF-Tu/eEF-1alpha/eIF2-gamma C-terminal domain"/>
    <property type="match status" value="1"/>
</dbReference>
<dbReference type="InterPro" id="IPR000795">
    <property type="entry name" value="T_Tr_GTP-bd_dom"/>
</dbReference>
<dbReference type="GO" id="GO:0005525">
    <property type="term" value="F:GTP binding"/>
    <property type="evidence" value="ECO:0007669"/>
    <property type="project" value="UniProtKB-KW"/>
</dbReference>
<reference evidence="16 17" key="1">
    <citation type="submission" date="2016-08" db="EMBL/GenBank/DDBJ databases">
        <title>Genomes of anaerobic fungi encode conserved fungal cellulosomes for biomass hydrolysis.</title>
        <authorList>
            <consortium name="DOE Joint Genome Institute"/>
            <person name="Haitjema C.H."/>
            <person name="Gilmore S.P."/>
            <person name="Henske J.K."/>
            <person name="Solomon K.V."/>
            <person name="De Groot R."/>
            <person name="Kuo A."/>
            <person name="Mondo S.J."/>
            <person name="Salamov A.A."/>
            <person name="Labutti K."/>
            <person name="Zhao Z."/>
            <person name="Chiniquy J."/>
            <person name="Barry K."/>
            <person name="Brewer H.M."/>
            <person name="Purvine S.O."/>
            <person name="Wright A.T."/>
            <person name="Boxma B."/>
            <person name="Van Alen T."/>
            <person name="Hackstein J.H."/>
            <person name="Baker S.E."/>
            <person name="Grigoriev I.V."/>
            <person name="O'Malley M.A."/>
        </authorList>
    </citation>
    <scope>NUCLEOTIDE SEQUENCE [LARGE SCALE GENOMIC DNA]</scope>
    <source>
        <strain evidence="17">finn</strain>
    </source>
</reference>
<evidence type="ECO:0000256" key="8">
    <source>
        <dbReference type="ARBA" id="ARBA00022917"/>
    </source>
</evidence>
<dbReference type="InterPro" id="IPR003285">
    <property type="entry name" value="Sup35"/>
</dbReference>
<dbReference type="PANTHER" id="PTHR23115">
    <property type="entry name" value="TRANSLATION FACTOR"/>
    <property type="match status" value="1"/>
</dbReference>
<comment type="similarity">
    <text evidence="2">Belongs to the TRAFAC class translation factor GTPase superfamily. Classic translation factor GTPase family. EF-Tu/EF-1A subfamily.</text>
</comment>
<reference evidence="16 17" key="2">
    <citation type="submission" date="2016-08" db="EMBL/GenBank/DDBJ databases">
        <title>Pervasive Adenine N6-methylation of Active Genes in Fungi.</title>
        <authorList>
            <consortium name="DOE Joint Genome Institute"/>
            <person name="Mondo S.J."/>
            <person name="Dannebaum R.O."/>
            <person name="Kuo R.C."/>
            <person name="Labutti K."/>
            <person name="Haridas S."/>
            <person name="Kuo A."/>
            <person name="Salamov A."/>
            <person name="Ahrendt S.R."/>
            <person name="Lipzen A."/>
            <person name="Sullivan W."/>
            <person name="Andreopoulos W.B."/>
            <person name="Clum A."/>
            <person name="Lindquist E."/>
            <person name="Daum C."/>
            <person name="Ramamoorthy G.K."/>
            <person name="Gryganskyi A."/>
            <person name="Culley D."/>
            <person name="Magnuson J.K."/>
            <person name="James T.Y."/>
            <person name="O'Malley M.A."/>
            <person name="Stajich J.E."/>
            <person name="Spatafora J.W."/>
            <person name="Visel A."/>
            <person name="Grigoriev I.V."/>
        </authorList>
    </citation>
    <scope>NUCLEOTIDE SEQUENCE [LARGE SCALE GENOMIC DNA]</scope>
    <source>
        <strain evidence="17">finn</strain>
    </source>
</reference>
<evidence type="ECO:0000256" key="9">
    <source>
        <dbReference type="ARBA" id="ARBA00023134"/>
    </source>
</evidence>
<dbReference type="Gene3D" id="2.40.30.10">
    <property type="entry name" value="Translation factors"/>
    <property type="match status" value="2"/>
</dbReference>
<evidence type="ECO:0000313" key="17">
    <source>
        <dbReference type="Proteomes" id="UP000193719"/>
    </source>
</evidence>
<evidence type="ECO:0000259" key="15">
    <source>
        <dbReference type="PROSITE" id="PS51722"/>
    </source>
</evidence>
<dbReference type="Pfam" id="PF00009">
    <property type="entry name" value="GTP_EFTU"/>
    <property type="match status" value="1"/>
</dbReference>
<dbReference type="InterPro" id="IPR009001">
    <property type="entry name" value="Transl_elong_EF1A/Init_IF2_C"/>
</dbReference>
<evidence type="ECO:0000256" key="13">
    <source>
        <dbReference type="ARBA" id="ARBA00031881"/>
    </source>
</evidence>
<protein>
    <recommendedName>
        <fullName evidence="3">Eukaryotic peptide chain release factor GTP-binding subunit</fullName>
    </recommendedName>
    <alternativeName>
        <fullName evidence="13">ERF-3</fullName>
    </alternativeName>
    <alternativeName>
        <fullName evidence="12">ERF2</fullName>
    </alternativeName>
    <alternativeName>
        <fullName evidence="10">Polypeptide release factor 3</fullName>
    </alternativeName>
    <alternativeName>
        <fullName evidence="11">Translation release factor 3</fullName>
    </alternativeName>
</protein>
<feature type="domain" description="Tr-type G" evidence="15">
    <location>
        <begin position="111"/>
        <end position="336"/>
    </location>
</feature>
<dbReference type="SUPFAM" id="SSF52540">
    <property type="entry name" value="P-loop containing nucleoside triphosphate hydrolases"/>
    <property type="match status" value="1"/>
</dbReference>
<dbReference type="PRINTS" id="PR01343">
    <property type="entry name" value="YEASTERF"/>
</dbReference>
<dbReference type="GO" id="GO:0003924">
    <property type="term" value="F:GTPase activity"/>
    <property type="evidence" value="ECO:0007669"/>
    <property type="project" value="EnsemblFungi"/>
</dbReference>
<accession>A0A1Y1UU07</accession>
<feature type="compositionally biased region" description="Pro residues" evidence="14">
    <location>
        <begin position="49"/>
        <end position="60"/>
    </location>
</feature>
<dbReference type="GO" id="GO:0043022">
    <property type="term" value="F:ribosome binding"/>
    <property type="evidence" value="ECO:0007669"/>
    <property type="project" value="EnsemblFungi"/>
</dbReference>
<dbReference type="CDD" id="cd04089">
    <property type="entry name" value="eRF3_II"/>
    <property type="match status" value="1"/>
</dbReference>
<dbReference type="CDD" id="cd01883">
    <property type="entry name" value="EF1_alpha"/>
    <property type="match status" value="1"/>
</dbReference>
<comment type="caution">
    <text evidence="16">The sequence shown here is derived from an EMBL/GenBank/DDBJ whole genome shotgun (WGS) entry which is preliminary data.</text>
</comment>
<dbReference type="InterPro" id="IPR004161">
    <property type="entry name" value="EFTu-like_2"/>
</dbReference>
<dbReference type="Proteomes" id="UP000193719">
    <property type="component" value="Unassembled WGS sequence"/>
</dbReference>
<evidence type="ECO:0000256" key="11">
    <source>
        <dbReference type="ARBA" id="ARBA00030210"/>
    </source>
</evidence>
<dbReference type="SUPFAM" id="SSF50447">
    <property type="entry name" value="Translation proteins"/>
    <property type="match status" value="1"/>
</dbReference>
<evidence type="ECO:0000256" key="12">
    <source>
        <dbReference type="ARBA" id="ARBA00030845"/>
    </source>
</evidence>
<comment type="subcellular location">
    <subcellularLocation>
        <location evidence="1">Cytoplasm</location>
    </subcellularLocation>
</comment>
<dbReference type="InterPro" id="IPR027417">
    <property type="entry name" value="P-loop_NTPase"/>
</dbReference>
<evidence type="ECO:0000256" key="5">
    <source>
        <dbReference type="ARBA" id="ARBA00022553"/>
    </source>
</evidence>
<sequence>MADNLSNSFAKMKFNAEAEEFVPSWLKKTPAPAPAPVQAPAPVEKPVEKPAPAPAPAPAPEKPKVQSPVAEEKPKSQPATPKNPTSPAVHNIKNEYKRSNSQDFELPKDMKENLNIVFIGHVDAGKSTMGGQILYLTGMVDQRTLDKLQREAKEIGRDSWYLSWALDLNQEERNKGKTVECGKAIFETEKRRFTILDAPGHKNYVPSMISGASQADIGVLVISARKGEFETGFERGGQTREHAMLAKTAGVKKLIIVVNKMDDPTVEWSQERYLECCKKITPFLKQVGYNPKTDVHYIPVSAYTGANIKDRLTEDVCKWYKKESLLEYLDNIKIPVNRNVDGPLLIPISDKNKDMGTIVSGKVESGKLKKGQNVVVMPNKKSAEILQIYYEENETQFAVSGDNVRIKLKGIEEDEISPGFVICSPDYKINCVTAFEAQLAILEYKNIICAGYSAVLHLHACVEDVSITALLHSVDKKTGKKSKHAPRFLKQGDVAIVRLETTQMVCAETYADFQQLGRFTIRDEGKTIAIGKITKLILE</sequence>
<dbReference type="Gene3D" id="3.40.50.300">
    <property type="entry name" value="P-loop containing nucleotide triphosphate hydrolases"/>
    <property type="match status" value="1"/>
</dbReference>
<keyword evidence="9" id="KW-0342">GTP-binding</keyword>
<evidence type="ECO:0000256" key="7">
    <source>
        <dbReference type="ARBA" id="ARBA00022741"/>
    </source>
</evidence>
<dbReference type="GO" id="GO:0018444">
    <property type="term" value="C:translation release factor complex"/>
    <property type="evidence" value="ECO:0007669"/>
    <property type="project" value="EnsemblFungi"/>
</dbReference>
<gene>
    <name evidence="16" type="ORF">BCR36DRAFT_587998</name>
</gene>